<dbReference type="InterPro" id="IPR050281">
    <property type="entry name" value="Flavin_monoamine_oxidase"/>
</dbReference>
<dbReference type="EMBL" id="JAULSU010000004">
    <property type="protein sequence ID" value="KAK0620682.1"/>
    <property type="molecule type" value="Genomic_DNA"/>
</dbReference>
<dbReference type="Gene3D" id="3.50.50.60">
    <property type="entry name" value="FAD/NAD(P)-binding domain"/>
    <property type="match status" value="1"/>
</dbReference>
<organism evidence="2 3">
    <name type="scientific">Immersiella caudata</name>
    <dbReference type="NCBI Taxonomy" id="314043"/>
    <lineage>
        <taxon>Eukaryota</taxon>
        <taxon>Fungi</taxon>
        <taxon>Dikarya</taxon>
        <taxon>Ascomycota</taxon>
        <taxon>Pezizomycotina</taxon>
        <taxon>Sordariomycetes</taxon>
        <taxon>Sordariomycetidae</taxon>
        <taxon>Sordariales</taxon>
        <taxon>Lasiosphaeriaceae</taxon>
        <taxon>Immersiella</taxon>
    </lineage>
</organism>
<name>A0AA39WSH9_9PEZI</name>
<evidence type="ECO:0000313" key="3">
    <source>
        <dbReference type="Proteomes" id="UP001175000"/>
    </source>
</evidence>
<feature type="domain" description="Amine oxidase" evidence="1">
    <location>
        <begin position="40"/>
        <end position="510"/>
    </location>
</feature>
<accession>A0AA39WSH9</accession>
<dbReference type="SUPFAM" id="SSF51905">
    <property type="entry name" value="FAD/NAD(P)-binding domain"/>
    <property type="match status" value="1"/>
</dbReference>
<dbReference type="PRINTS" id="PR00419">
    <property type="entry name" value="ADXRDTASE"/>
</dbReference>
<dbReference type="GO" id="GO:0006338">
    <property type="term" value="P:chromatin remodeling"/>
    <property type="evidence" value="ECO:0007669"/>
    <property type="project" value="TreeGrafter"/>
</dbReference>
<dbReference type="InterPro" id="IPR002937">
    <property type="entry name" value="Amino_oxidase"/>
</dbReference>
<reference evidence="2" key="1">
    <citation type="submission" date="2023-06" db="EMBL/GenBank/DDBJ databases">
        <title>Genome-scale phylogeny and comparative genomics of the fungal order Sordariales.</title>
        <authorList>
            <consortium name="Lawrence Berkeley National Laboratory"/>
            <person name="Hensen N."/>
            <person name="Bonometti L."/>
            <person name="Westerberg I."/>
            <person name="Brannstrom I.O."/>
            <person name="Guillou S."/>
            <person name="Cros-Aarteil S."/>
            <person name="Calhoun S."/>
            <person name="Haridas S."/>
            <person name="Kuo A."/>
            <person name="Mondo S."/>
            <person name="Pangilinan J."/>
            <person name="Riley R."/>
            <person name="Labutti K."/>
            <person name="Andreopoulos B."/>
            <person name="Lipzen A."/>
            <person name="Chen C."/>
            <person name="Yanf M."/>
            <person name="Daum C."/>
            <person name="Ng V."/>
            <person name="Clum A."/>
            <person name="Steindorff A."/>
            <person name="Ohm R."/>
            <person name="Martin F."/>
            <person name="Silar P."/>
            <person name="Natvig D."/>
            <person name="Lalanne C."/>
            <person name="Gautier V."/>
            <person name="Ament-Velasquez S.L."/>
            <person name="Kruys A."/>
            <person name="Hutchinson M.I."/>
            <person name="Powell A.J."/>
            <person name="Barry K."/>
            <person name="Miller A.N."/>
            <person name="Grigoriev I.V."/>
            <person name="Debuchy R."/>
            <person name="Gladieux P."/>
            <person name="Thoren M.H."/>
            <person name="Johannesson H."/>
        </authorList>
    </citation>
    <scope>NUCLEOTIDE SEQUENCE</scope>
    <source>
        <strain evidence="2">CBS 606.72</strain>
    </source>
</reference>
<dbReference type="SUPFAM" id="SSF54373">
    <property type="entry name" value="FAD-linked reductases, C-terminal domain"/>
    <property type="match status" value="1"/>
</dbReference>
<proteinExistence type="predicted"/>
<comment type="caution">
    <text evidence="2">The sequence shown here is derived from an EMBL/GenBank/DDBJ whole genome shotgun (WGS) entry which is preliminary data.</text>
</comment>
<sequence length="539" mass="60033">MKGDLLKCSEDLIVGYRPRPAIRERPAEKNPRVGVIGAGLAGLRCAEVLLDGGMDVTLLEARDRIGGRIHQKELGGQSLDMGPNWIHGTDDNPVWKLAQEKASLCVVPDTMKVFQTDGRAMSEEDAESGLETVWELIEQAFKYSNEECLKVDSAQTLVDWFHDKLKEGTLSEEQRERVLLLAEMWGSFIGDSWHRQSLRWFWLEECLEGENLYVMENHGPIIQHIAAKVLDRALVSLDTMVISIENGPDYDFGGGIDPKDLRVAVRTENPDAIWEFDEVVVAVPLGCLKKSTPQFHPRLPSSIETAISNASYSSLEKVYITFTTAFWETPDAPFPAFAHFLNAKSYVPEPQKHQSIEMLPLSSPTVFGSHAKPTLLIYTHDPLAKQVCALISGLDPNSEEYYTRLNTFFKPYYSLLPNYDESSPNCTPFGFLATDWHGDGLAGNGSYTNFQASDTHEQGENIRLDEDVRAIRAGMPDRGIWFAGEHTAPFVGLGTTTGAYWSGEMAALKVLAANGMVGNLKKLLRERSGREVGRSYGQR</sequence>
<keyword evidence="3" id="KW-1185">Reference proteome</keyword>
<dbReference type="Gene3D" id="3.90.660.10">
    <property type="match status" value="1"/>
</dbReference>
<dbReference type="InterPro" id="IPR036188">
    <property type="entry name" value="FAD/NAD-bd_sf"/>
</dbReference>
<dbReference type="GO" id="GO:0050660">
    <property type="term" value="F:flavin adenine dinucleotide binding"/>
    <property type="evidence" value="ECO:0007669"/>
    <property type="project" value="TreeGrafter"/>
</dbReference>
<dbReference type="PANTHER" id="PTHR10742">
    <property type="entry name" value="FLAVIN MONOAMINE OXIDASE"/>
    <property type="match status" value="1"/>
</dbReference>
<dbReference type="PANTHER" id="PTHR10742:SF414">
    <property type="entry name" value="CONTAINING AMINE OXIDASE, PUTATIVE (AFU_ORTHOLOGUE AFUA_3G12150)-RELATED"/>
    <property type="match status" value="1"/>
</dbReference>
<dbReference type="Pfam" id="PF01593">
    <property type="entry name" value="Amino_oxidase"/>
    <property type="match status" value="1"/>
</dbReference>
<dbReference type="AlphaFoldDB" id="A0AA39WSH9"/>
<evidence type="ECO:0000313" key="2">
    <source>
        <dbReference type="EMBL" id="KAK0620682.1"/>
    </source>
</evidence>
<dbReference type="Proteomes" id="UP001175000">
    <property type="component" value="Unassembled WGS sequence"/>
</dbReference>
<protein>
    <recommendedName>
        <fullName evidence="1">Amine oxidase domain-containing protein</fullName>
    </recommendedName>
</protein>
<dbReference type="GO" id="GO:0003682">
    <property type="term" value="F:chromatin binding"/>
    <property type="evidence" value="ECO:0007669"/>
    <property type="project" value="TreeGrafter"/>
</dbReference>
<evidence type="ECO:0000259" key="1">
    <source>
        <dbReference type="Pfam" id="PF01593"/>
    </source>
</evidence>
<gene>
    <name evidence="2" type="ORF">B0T14DRAFT_433048</name>
</gene>
<dbReference type="GO" id="GO:0016491">
    <property type="term" value="F:oxidoreductase activity"/>
    <property type="evidence" value="ECO:0007669"/>
    <property type="project" value="InterPro"/>
</dbReference>